<feature type="transmembrane region" description="Helical" evidence="1">
    <location>
        <begin position="555"/>
        <end position="576"/>
    </location>
</feature>
<feature type="transmembrane region" description="Helical" evidence="1">
    <location>
        <begin position="791"/>
        <end position="813"/>
    </location>
</feature>
<keyword evidence="1" id="KW-0812">Transmembrane</keyword>
<feature type="transmembrane region" description="Helical" evidence="1">
    <location>
        <begin position="833"/>
        <end position="854"/>
    </location>
</feature>
<dbReference type="PANTHER" id="PTHR38434:SF1">
    <property type="entry name" value="BLL2549 PROTEIN"/>
    <property type="match status" value="1"/>
</dbReference>
<feature type="transmembrane region" description="Helical" evidence="1">
    <location>
        <begin position="401"/>
        <end position="419"/>
    </location>
</feature>
<dbReference type="PIRSF" id="PIRSF035905">
    <property type="entry name" value="UCP035905_mp"/>
    <property type="match status" value="1"/>
</dbReference>
<feature type="transmembrane region" description="Helical" evidence="1">
    <location>
        <begin position="237"/>
        <end position="254"/>
    </location>
</feature>
<feature type="transmembrane region" description="Helical" evidence="1">
    <location>
        <begin position="260"/>
        <end position="278"/>
    </location>
</feature>
<accession>A0ABT3NQ50</accession>
<feature type="transmembrane region" description="Helical" evidence="1">
    <location>
        <begin position="861"/>
        <end position="879"/>
    </location>
</feature>
<feature type="transmembrane region" description="Helical" evidence="1">
    <location>
        <begin position="368"/>
        <end position="389"/>
    </location>
</feature>
<feature type="transmembrane region" description="Helical" evidence="1">
    <location>
        <begin position="285"/>
        <end position="305"/>
    </location>
</feature>
<evidence type="ECO:0000256" key="1">
    <source>
        <dbReference type="SAM" id="Phobius"/>
    </source>
</evidence>
<feature type="transmembrane region" description="Helical" evidence="1">
    <location>
        <begin position="208"/>
        <end position="230"/>
    </location>
</feature>
<gene>
    <name evidence="2" type="ORF">OF850_01490</name>
</gene>
<feature type="transmembrane region" description="Helical" evidence="1">
    <location>
        <begin position="20"/>
        <end position="38"/>
    </location>
</feature>
<feature type="transmembrane region" description="Helical" evidence="1">
    <location>
        <begin position="891"/>
        <end position="908"/>
    </location>
</feature>
<feature type="transmembrane region" description="Helical" evidence="1">
    <location>
        <begin position="681"/>
        <end position="701"/>
    </location>
</feature>
<feature type="transmembrane region" description="Helical" evidence="1">
    <location>
        <begin position="479"/>
        <end position="497"/>
    </location>
</feature>
<keyword evidence="1" id="KW-1133">Transmembrane helix</keyword>
<feature type="transmembrane region" description="Helical" evidence="1">
    <location>
        <begin position="311"/>
        <end position="331"/>
    </location>
</feature>
<dbReference type="InterPro" id="IPR019286">
    <property type="entry name" value="DUF2339_TM"/>
</dbReference>
<feature type="transmembrane region" description="Helical" evidence="1">
    <location>
        <begin position="588"/>
        <end position="606"/>
    </location>
</feature>
<dbReference type="PANTHER" id="PTHR38434">
    <property type="entry name" value="BLL2549 PROTEIN"/>
    <property type="match status" value="1"/>
</dbReference>
<feature type="transmembrane region" description="Helical" evidence="1">
    <location>
        <begin position="722"/>
        <end position="746"/>
    </location>
</feature>
<dbReference type="EMBL" id="JAPFQI010000001">
    <property type="protein sequence ID" value="MCW8084288.1"/>
    <property type="molecule type" value="Genomic_DNA"/>
</dbReference>
<feature type="transmembrane region" description="Helical" evidence="1">
    <location>
        <begin position="449"/>
        <end position="467"/>
    </location>
</feature>
<dbReference type="Pfam" id="PF10101">
    <property type="entry name" value="DUF2339"/>
    <property type="match status" value="1"/>
</dbReference>
<protein>
    <submittedName>
        <fullName evidence="2">DUF2339 domain-containing protein</fullName>
    </submittedName>
</protein>
<feature type="transmembrane region" description="Helical" evidence="1">
    <location>
        <begin position="343"/>
        <end position="362"/>
    </location>
</feature>
<feature type="transmembrane region" description="Helical" evidence="1">
    <location>
        <begin position="758"/>
        <end position="779"/>
    </location>
</feature>
<reference evidence="2 3" key="1">
    <citation type="submission" date="2022-10" db="EMBL/GenBank/DDBJ databases">
        <title>Roseococcus glaciei nov., sp. nov., isolated from glacier.</title>
        <authorList>
            <person name="Liu Q."/>
            <person name="Xin Y.-H."/>
        </authorList>
    </citation>
    <scope>NUCLEOTIDE SEQUENCE [LARGE SCALE GENOMIC DNA]</scope>
    <source>
        <strain evidence="2 3">MDT2-1-1</strain>
    </source>
</reference>
<sequence>MVIWGLVIGMLAGMMLAGDLVGAVIGGGFGALAGRLLLRSVRNEILRAVAPLQAEIERLRGAALPDSVANATAPAAVVLPEVAPSEGSPASAPEALSPIEAAHIPSEPSFLAVKFAQARTWLLGGNTIVRVGLLLLFLGLAFLANYAAQAGLFPVELRLALVAGVGIALLVFGFLTREARAGFALALQGGGVAVIYLTLFAATRLFDLVPLGVAFGLMVVVCALGCALALLQNAQSLAFTSFLGGFAVPLLLPGDGGSALALFGYYTLLNLAVLFIAGRRSWRSLNLLGFTATFGTATLWGLSSYDPADFWLAQGFLILSILIYIAAGITYSQRTPSRLGGAVDTTLVFGPAIAGFGLQVGLVSDQPFGPAFSALGFAGLYLGIVALLGRRRMAEMRVMSEAMLAIGVGFVTLAIPLALGAHWTSAAWALEGAGAFFVGMRQSRPMPRFFGLVLQAVAALLFLGSLDTNIATLPFLNDTFSGAFLVALSLFATAWWLRAPLAHGGSPLEARYGAFEARLGKPVFLAGFVIWWVGFAFEAFREQPGLLADSPSNAIFHPATADLLAMLAFVASAWGAQTLARRTAWPAAAEPARVTFLALWLGFLAMLLDQGWVLGGAHPVIWATAVVLHLHTLARQDQATTSHRAAPLLRAAHISGVWLLLAMLSNVLAFGIDRAHLWDTAWAAVILLVAATIVLLLLTLWAGRALTSEPGRRWPLAQHAAAYAWAAAVPVAVLLAGGTLVTALFASGNAYPLPYVPLLNPVDLSVMLAIVTLALWWRTVRTSSVSGIARVGQWFPSSTLAVLGFALLNGAWLRISHQVFGVAWNGDALLGSFMVQTGTAILWTLAALALMLVARRRADRALWLAGAGLLTLTVAKLLLVDLANAGGGARVVAFIGVGTLMLVIGYVAPLPPRLAREDQPA</sequence>
<feature type="transmembrane region" description="Helical" evidence="1">
    <location>
        <begin position="183"/>
        <end position="202"/>
    </location>
</feature>
<feature type="transmembrane region" description="Helical" evidence="1">
    <location>
        <begin position="159"/>
        <end position="176"/>
    </location>
</feature>
<keyword evidence="1" id="KW-0472">Membrane</keyword>
<keyword evidence="3" id="KW-1185">Reference proteome</keyword>
<evidence type="ECO:0000313" key="2">
    <source>
        <dbReference type="EMBL" id="MCW8084288.1"/>
    </source>
</evidence>
<feature type="transmembrane region" description="Helical" evidence="1">
    <location>
        <begin position="127"/>
        <end position="147"/>
    </location>
</feature>
<evidence type="ECO:0000313" key="3">
    <source>
        <dbReference type="Proteomes" id="UP001526430"/>
    </source>
</evidence>
<feature type="transmembrane region" description="Helical" evidence="1">
    <location>
        <begin position="612"/>
        <end position="630"/>
    </location>
</feature>
<dbReference type="RefSeq" id="WP_301587895.1">
    <property type="nucleotide sequence ID" value="NZ_JAPFQI010000001.1"/>
</dbReference>
<comment type="caution">
    <text evidence="2">The sequence shown here is derived from an EMBL/GenBank/DDBJ whole genome shotgun (WGS) entry which is preliminary data.</text>
</comment>
<dbReference type="InterPro" id="IPR014600">
    <property type="entry name" value="UCP035905_mem"/>
</dbReference>
<feature type="transmembrane region" description="Helical" evidence="1">
    <location>
        <begin position="651"/>
        <end position="669"/>
    </location>
</feature>
<name>A0ABT3NQ50_9PROT</name>
<dbReference type="Proteomes" id="UP001526430">
    <property type="component" value="Unassembled WGS sequence"/>
</dbReference>
<organism evidence="2 3">
    <name type="scientific">Sabulicella glaciei</name>
    <dbReference type="NCBI Taxonomy" id="2984948"/>
    <lineage>
        <taxon>Bacteria</taxon>
        <taxon>Pseudomonadati</taxon>
        <taxon>Pseudomonadota</taxon>
        <taxon>Alphaproteobacteria</taxon>
        <taxon>Acetobacterales</taxon>
        <taxon>Acetobacteraceae</taxon>
        <taxon>Sabulicella</taxon>
    </lineage>
</organism>
<proteinExistence type="predicted"/>